<comment type="caution">
    <text evidence="4">The sequence shown here is derived from an EMBL/GenBank/DDBJ whole genome shotgun (WGS) entry which is preliminary data.</text>
</comment>
<name>A0A4R3N5S8_9GAMM</name>
<dbReference type="PANTHER" id="PTHR35894:SF1">
    <property type="entry name" value="PHOSPHORIBULOKINASE _ URIDINE KINASE FAMILY"/>
    <property type="match status" value="1"/>
</dbReference>
<dbReference type="InterPro" id="IPR027417">
    <property type="entry name" value="P-loop_NTPase"/>
</dbReference>
<reference evidence="4 5" key="1">
    <citation type="submission" date="2019-03" db="EMBL/GenBank/DDBJ databases">
        <title>Genomic Encyclopedia of Type Strains, Phase IV (KMG-IV): sequencing the most valuable type-strain genomes for metagenomic binning, comparative biology and taxonomic classification.</title>
        <authorList>
            <person name="Goeker M."/>
        </authorList>
    </citation>
    <scope>NUCLEOTIDE SEQUENCE [LARGE SCALE GENOMIC DNA]</scope>
    <source>
        <strain evidence="4 5">DSM 13587</strain>
    </source>
</reference>
<evidence type="ECO:0000259" key="2">
    <source>
        <dbReference type="Pfam" id="PF05036"/>
    </source>
</evidence>
<accession>A0A4R3N5S8</accession>
<feature type="domain" description="ORC1/DEAH AAA+ ATPase" evidence="3">
    <location>
        <begin position="50"/>
        <end position="169"/>
    </location>
</feature>
<dbReference type="SUPFAM" id="SSF52540">
    <property type="entry name" value="P-loop containing nucleoside triphosphate hydrolases"/>
    <property type="match status" value="1"/>
</dbReference>
<sequence length="589" mass="63829">MSLTADCLARLKLRQAPFEAIPSEEFLYSDPLLESLIETAARALAAPGAMVILAGADGSGRSIQLMHLLGTVGGHFELIAFRGRHHIAFDAIDATIRNHLRASGFDAPARTLDELLTERSRAGLPIVLAIDDAHLLGPEIVRRLLRLRAEILEARGQGMRLILVGDQTLNRGRLPLPDPADEGQIVRLNLRPFNPEQAGAYLRHRLRVAGIDDPEVFLTAGDIAALQTNSQGLPAALNANANAWLARRCRSVGGFRQAIAGRIGTLVKPAVATGVVEQEVRAAVVPMGEKAVSTDPAGILDSEIEGEVFRPTVPHLADFLVQEDERPAHSETYDFEQVLRHVRNSRLILEESPPEIERQPEPVASVPPTPDWSRRWFMPAILSVVILAILVPVVWQLTNRSSSPDLDPLKRPDIMAQSDQTSGQEPLVASVGQTPSIPESAADPVEPDAAGSDVPPDQAVTVIPAAPAVEAPDPESQPEPEPQLIEPPAPPAPAVADPAEGQSWLMRQNASRYTIQLIAARDPATTRAFVARHKLGGIHYIQTRSFMIAVIGSFPSRAEAERALPDLPAAVREKEPWIRTIGSIRESQR</sequence>
<evidence type="ECO:0000259" key="3">
    <source>
        <dbReference type="Pfam" id="PF13401"/>
    </source>
</evidence>
<feature type="domain" description="SPOR" evidence="2">
    <location>
        <begin position="510"/>
        <end position="580"/>
    </location>
</feature>
<dbReference type="Pfam" id="PF13401">
    <property type="entry name" value="AAA_22"/>
    <property type="match status" value="1"/>
</dbReference>
<protein>
    <submittedName>
        <fullName evidence="4">DamX protein</fullName>
    </submittedName>
</protein>
<dbReference type="AlphaFoldDB" id="A0A4R3N5S8"/>
<feature type="region of interest" description="Disordered" evidence="1">
    <location>
        <begin position="469"/>
        <end position="498"/>
    </location>
</feature>
<dbReference type="OrthoDB" id="6189127at2"/>
<dbReference type="InterPro" id="IPR036680">
    <property type="entry name" value="SPOR-like_sf"/>
</dbReference>
<keyword evidence="5" id="KW-1185">Reference proteome</keyword>
<dbReference type="PANTHER" id="PTHR35894">
    <property type="entry name" value="GENERAL SECRETION PATHWAY PROTEIN A-RELATED"/>
    <property type="match status" value="1"/>
</dbReference>
<feature type="compositionally biased region" description="Pro residues" evidence="1">
    <location>
        <begin position="479"/>
        <end position="493"/>
    </location>
</feature>
<organism evidence="4 5">
    <name type="scientific">Thiobaca trueperi</name>
    <dbReference type="NCBI Taxonomy" id="127458"/>
    <lineage>
        <taxon>Bacteria</taxon>
        <taxon>Pseudomonadati</taxon>
        <taxon>Pseudomonadota</taxon>
        <taxon>Gammaproteobacteria</taxon>
        <taxon>Chromatiales</taxon>
        <taxon>Chromatiaceae</taxon>
        <taxon>Thiobaca</taxon>
    </lineage>
</organism>
<evidence type="ECO:0000256" key="1">
    <source>
        <dbReference type="SAM" id="MobiDB-lite"/>
    </source>
</evidence>
<dbReference type="InterPro" id="IPR007730">
    <property type="entry name" value="SPOR-like_dom"/>
</dbReference>
<dbReference type="Pfam" id="PF05036">
    <property type="entry name" value="SPOR"/>
    <property type="match status" value="1"/>
</dbReference>
<evidence type="ECO:0000313" key="5">
    <source>
        <dbReference type="Proteomes" id="UP000295717"/>
    </source>
</evidence>
<proteinExistence type="predicted"/>
<gene>
    <name evidence="4" type="ORF">EDC35_101444</name>
</gene>
<dbReference type="GO" id="GO:0016887">
    <property type="term" value="F:ATP hydrolysis activity"/>
    <property type="evidence" value="ECO:0007669"/>
    <property type="project" value="InterPro"/>
</dbReference>
<dbReference type="Proteomes" id="UP000295717">
    <property type="component" value="Unassembled WGS sequence"/>
</dbReference>
<evidence type="ECO:0000313" key="4">
    <source>
        <dbReference type="EMBL" id="TCT24124.1"/>
    </source>
</evidence>
<dbReference type="InterPro" id="IPR052026">
    <property type="entry name" value="ExeA_AAA_ATPase_DNA-bind"/>
</dbReference>
<dbReference type="InterPro" id="IPR049945">
    <property type="entry name" value="AAA_22"/>
</dbReference>
<dbReference type="RefSeq" id="WP_132975277.1">
    <property type="nucleotide sequence ID" value="NZ_SMAO01000001.1"/>
</dbReference>
<dbReference type="Gene3D" id="3.30.70.1070">
    <property type="entry name" value="Sporulation related repeat"/>
    <property type="match status" value="1"/>
</dbReference>
<feature type="region of interest" description="Disordered" evidence="1">
    <location>
        <begin position="401"/>
        <end position="457"/>
    </location>
</feature>
<dbReference type="EMBL" id="SMAO01000001">
    <property type="protein sequence ID" value="TCT24124.1"/>
    <property type="molecule type" value="Genomic_DNA"/>
</dbReference>
<dbReference type="GO" id="GO:0042834">
    <property type="term" value="F:peptidoglycan binding"/>
    <property type="evidence" value="ECO:0007669"/>
    <property type="project" value="InterPro"/>
</dbReference>